<dbReference type="PROSITE" id="PS50217">
    <property type="entry name" value="BZIP"/>
    <property type="match status" value="1"/>
</dbReference>
<dbReference type="OMA" id="QGNEICA"/>
<dbReference type="Ensembl" id="ENSSPUT00000022142.1">
    <property type="protein sequence ID" value="ENSSPUP00000020777.1"/>
    <property type="gene ID" value="ENSSPUG00000015963.1"/>
</dbReference>
<evidence type="ECO:0000256" key="4">
    <source>
        <dbReference type="ARBA" id="ARBA00023125"/>
    </source>
</evidence>
<dbReference type="GO" id="GO:0005829">
    <property type="term" value="C:cytosol"/>
    <property type="evidence" value="ECO:0007669"/>
    <property type="project" value="Ensembl"/>
</dbReference>
<gene>
    <name evidence="11" type="primary">ATF5</name>
</gene>
<dbReference type="GO" id="GO:0005813">
    <property type="term" value="C:centrosome"/>
    <property type="evidence" value="ECO:0007669"/>
    <property type="project" value="Ensembl"/>
</dbReference>
<feature type="chain" id="PRO_5034008421" evidence="9">
    <location>
        <begin position="19"/>
        <end position="285"/>
    </location>
</feature>
<reference evidence="11" key="2">
    <citation type="submission" date="2025-09" db="UniProtKB">
        <authorList>
            <consortium name="Ensembl"/>
        </authorList>
    </citation>
    <scope>IDENTIFICATION</scope>
</reference>
<dbReference type="GeneTree" id="ENSGT00530000063801"/>
<dbReference type="GO" id="GO:0005654">
    <property type="term" value="C:nucleoplasm"/>
    <property type="evidence" value="ECO:0007669"/>
    <property type="project" value="Ensembl"/>
</dbReference>
<feature type="region of interest" description="Disordered" evidence="8">
    <location>
        <begin position="185"/>
        <end position="220"/>
    </location>
</feature>
<dbReference type="FunFam" id="1.20.5.170:FF:000021">
    <property type="entry name" value="Cyclic AMP-dependent transcription factor ATF-4"/>
    <property type="match status" value="1"/>
</dbReference>
<dbReference type="GO" id="GO:0015631">
    <property type="term" value="F:tubulin binding"/>
    <property type="evidence" value="ECO:0007669"/>
    <property type="project" value="Ensembl"/>
</dbReference>
<name>A0A8D0HI23_SPHPU</name>
<dbReference type="GO" id="GO:0043066">
    <property type="term" value="P:negative regulation of apoptotic process"/>
    <property type="evidence" value="ECO:0007669"/>
    <property type="project" value="Ensembl"/>
</dbReference>
<evidence type="ECO:0000256" key="1">
    <source>
        <dbReference type="ARBA" id="ARBA00004123"/>
    </source>
</evidence>
<evidence type="ECO:0000256" key="7">
    <source>
        <dbReference type="SAM" id="Coils"/>
    </source>
</evidence>
<dbReference type="GO" id="GO:0000977">
    <property type="term" value="F:RNA polymerase II transcription regulatory region sequence-specific DNA binding"/>
    <property type="evidence" value="ECO:0007669"/>
    <property type="project" value="Ensembl"/>
</dbReference>
<sequence>MSLLAALTLDLDLSMLSANPLPWRAELLKHPPAQLPHSDHYEPPAGPTGGGFPALAPETTPLSGDGFSDWMTERTDLTSLLSASGEPFALPLPSPPPPDLEAMASLLKKELEQMEDYFLEETLSPDQVAPSTPPSSSSNTPFHFPFGDNSGGFHPLAPSPAPLQTLDSGCLELLALYGGVPNELPLAGEEGPSQAQPPPITAPPPHRGDRRQKKRDQNKTAALRYRQRKRAEHEALGDECQILEAHNRELREKAESIEREIQYVKDLLIEVYKARSQRLRSTTAP</sequence>
<feature type="compositionally biased region" description="Pro residues" evidence="8">
    <location>
        <begin position="195"/>
        <end position="205"/>
    </location>
</feature>
<comment type="similarity">
    <text evidence="2">Belongs to the bZIP family.</text>
</comment>
<feature type="signal peptide" evidence="9">
    <location>
        <begin position="1"/>
        <end position="18"/>
    </location>
</feature>
<dbReference type="GO" id="GO:0045892">
    <property type="term" value="P:negative regulation of DNA-templated transcription"/>
    <property type="evidence" value="ECO:0007669"/>
    <property type="project" value="Ensembl"/>
</dbReference>
<dbReference type="CDD" id="cd14692">
    <property type="entry name" value="bZIP_ATF4"/>
    <property type="match status" value="1"/>
</dbReference>
<comment type="subcellular location">
    <subcellularLocation>
        <location evidence="1">Nucleus</location>
    </subcellularLocation>
</comment>
<dbReference type="GO" id="GO:0090575">
    <property type="term" value="C:RNA polymerase II transcription regulator complex"/>
    <property type="evidence" value="ECO:0007669"/>
    <property type="project" value="Ensembl"/>
</dbReference>
<dbReference type="AlphaFoldDB" id="A0A8D0HI23"/>
<evidence type="ECO:0000256" key="6">
    <source>
        <dbReference type="ARBA" id="ARBA00023242"/>
    </source>
</evidence>
<dbReference type="GO" id="GO:0019900">
    <property type="term" value="F:kinase binding"/>
    <property type="evidence" value="ECO:0007669"/>
    <property type="project" value="Ensembl"/>
</dbReference>
<dbReference type="Pfam" id="PF00170">
    <property type="entry name" value="bZIP_1"/>
    <property type="match status" value="1"/>
</dbReference>
<protein>
    <submittedName>
        <fullName evidence="11">Activating transcription factor 5</fullName>
    </submittedName>
</protein>
<dbReference type="PANTHER" id="PTHR13044">
    <property type="entry name" value="ACTIVATING TRANSCRIPTION FACTOR ATF 4/5"/>
    <property type="match status" value="1"/>
</dbReference>
<evidence type="ECO:0000256" key="5">
    <source>
        <dbReference type="ARBA" id="ARBA00023163"/>
    </source>
</evidence>
<feature type="coiled-coil region" evidence="7">
    <location>
        <begin position="233"/>
        <end position="267"/>
    </location>
</feature>
<keyword evidence="5" id="KW-0804">Transcription</keyword>
<dbReference type="GO" id="GO:1902750">
    <property type="term" value="P:negative regulation of cell cycle G2/M phase transition"/>
    <property type="evidence" value="ECO:0007669"/>
    <property type="project" value="Ensembl"/>
</dbReference>
<evidence type="ECO:0000313" key="12">
    <source>
        <dbReference type="Proteomes" id="UP000694392"/>
    </source>
</evidence>
<dbReference type="InterPro" id="IPR004827">
    <property type="entry name" value="bZIP"/>
</dbReference>
<dbReference type="SUPFAM" id="SSF57959">
    <property type="entry name" value="Leucine zipper domain"/>
    <property type="match status" value="1"/>
</dbReference>
<feature type="region of interest" description="Disordered" evidence="8">
    <location>
        <begin position="124"/>
        <end position="146"/>
    </location>
</feature>
<dbReference type="SMART" id="SM00338">
    <property type="entry name" value="BRLZ"/>
    <property type="match status" value="1"/>
</dbReference>
<evidence type="ECO:0000313" key="11">
    <source>
        <dbReference type="Ensembl" id="ENSSPUP00000020777.1"/>
    </source>
</evidence>
<dbReference type="Proteomes" id="UP000694392">
    <property type="component" value="Unplaced"/>
</dbReference>
<feature type="compositionally biased region" description="Low complexity" evidence="8">
    <location>
        <begin position="134"/>
        <end position="146"/>
    </location>
</feature>
<reference evidence="11" key="1">
    <citation type="submission" date="2025-08" db="UniProtKB">
        <authorList>
            <consortium name="Ensembl"/>
        </authorList>
    </citation>
    <scope>IDENTIFICATION</scope>
</reference>
<dbReference type="Gene3D" id="1.20.5.170">
    <property type="match status" value="1"/>
</dbReference>
<evidence type="ECO:0000259" key="10">
    <source>
        <dbReference type="PROSITE" id="PS50217"/>
    </source>
</evidence>
<keyword evidence="3" id="KW-0805">Transcription regulation</keyword>
<dbReference type="GO" id="GO:0003682">
    <property type="term" value="F:chromatin binding"/>
    <property type="evidence" value="ECO:0007669"/>
    <property type="project" value="Ensembl"/>
</dbReference>
<evidence type="ECO:0000256" key="8">
    <source>
        <dbReference type="SAM" id="MobiDB-lite"/>
    </source>
</evidence>
<proteinExistence type="inferred from homology"/>
<dbReference type="PANTHER" id="PTHR13044:SF3">
    <property type="entry name" value="CYCLIC AMP-DEPENDENT TRANSCRIPTION FACTOR ATF-5"/>
    <property type="match status" value="1"/>
</dbReference>
<evidence type="ECO:0000256" key="3">
    <source>
        <dbReference type="ARBA" id="ARBA00023015"/>
    </source>
</evidence>
<keyword evidence="9" id="KW-0732">Signal</keyword>
<keyword evidence="7" id="KW-0175">Coiled coil</keyword>
<dbReference type="GO" id="GO:0046605">
    <property type="term" value="P:regulation of centrosome cycle"/>
    <property type="evidence" value="ECO:0007669"/>
    <property type="project" value="Ensembl"/>
</dbReference>
<keyword evidence="6" id="KW-0539">Nucleus</keyword>
<evidence type="ECO:0000256" key="2">
    <source>
        <dbReference type="ARBA" id="ARBA00007163"/>
    </source>
</evidence>
<feature type="domain" description="BZIP" evidence="10">
    <location>
        <begin position="208"/>
        <end position="271"/>
    </location>
</feature>
<feature type="region of interest" description="Disordered" evidence="8">
    <location>
        <begin position="34"/>
        <end position="54"/>
    </location>
</feature>
<dbReference type="GO" id="GO:0008285">
    <property type="term" value="P:negative regulation of cell population proliferation"/>
    <property type="evidence" value="ECO:0007669"/>
    <property type="project" value="Ensembl"/>
</dbReference>
<dbReference type="GO" id="GO:0045444">
    <property type="term" value="P:fat cell differentiation"/>
    <property type="evidence" value="ECO:0007669"/>
    <property type="project" value="Ensembl"/>
</dbReference>
<evidence type="ECO:0000256" key="9">
    <source>
        <dbReference type="SAM" id="SignalP"/>
    </source>
</evidence>
<keyword evidence="4" id="KW-0238">DNA-binding</keyword>
<keyword evidence="12" id="KW-1185">Reference proteome</keyword>
<dbReference type="GO" id="GO:0001228">
    <property type="term" value="F:DNA-binding transcription activator activity, RNA polymerase II-specific"/>
    <property type="evidence" value="ECO:0007669"/>
    <property type="project" value="Ensembl"/>
</dbReference>
<organism evidence="11 12">
    <name type="scientific">Sphenodon punctatus</name>
    <name type="common">Tuatara</name>
    <name type="synonym">Hatteria punctata</name>
    <dbReference type="NCBI Taxonomy" id="8508"/>
    <lineage>
        <taxon>Eukaryota</taxon>
        <taxon>Metazoa</taxon>
        <taxon>Chordata</taxon>
        <taxon>Craniata</taxon>
        <taxon>Vertebrata</taxon>
        <taxon>Euteleostomi</taxon>
        <taxon>Lepidosauria</taxon>
        <taxon>Sphenodontia</taxon>
        <taxon>Sphenodontidae</taxon>
        <taxon>Sphenodon</taxon>
    </lineage>
</organism>
<dbReference type="InterPro" id="IPR046347">
    <property type="entry name" value="bZIP_sf"/>
</dbReference>
<accession>A0A8D0HI23</accession>